<proteinExistence type="predicted"/>
<sequence>MAKNLKRYYQAWELRQQGKTYKKIGEIMGFSKSWAGTMVSFINFKIKYQKQRRISGELKELVKKYPNI</sequence>
<accession>A0A2H0C538</accession>
<evidence type="ECO:0000313" key="1">
    <source>
        <dbReference type="EMBL" id="PIP64889.1"/>
    </source>
</evidence>
<evidence type="ECO:0000313" key="2">
    <source>
        <dbReference type="Proteomes" id="UP000230802"/>
    </source>
</evidence>
<comment type="caution">
    <text evidence="1">The sequence shown here is derived from an EMBL/GenBank/DDBJ whole genome shotgun (WGS) entry which is preliminary data.</text>
</comment>
<dbReference type="Proteomes" id="UP000230802">
    <property type="component" value="Unassembled WGS sequence"/>
</dbReference>
<name>A0A2H0C538_9BACT</name>
<reference evidence="1 2" key="1">
    <citation type="submission" date="2017-09" db="EMBL/GenBank/DDBJ databases">
        <title>Depth-based differentiation of microbial function through sediment-hosted aquifers and enrichment of novel symbionts in the deep terrestrial subsurface.</title>
        <authorList>
            <person name="Probst A.J."/>
            <person name="Ladd B."/>
            <person name="Jarett J.K."/>
            <person name="Geller-Mcgrath D.E."/>
            <person name="Sieber C.M."/>
            <person name="Emerson J.B."/>
            <person name="Anantharaman K."/>
            <person name="Thomas B.C."/>
            <person name="Malmstrom R."/>
            <person name="Stieglmeier M."/>
            <person name="Klingl A."/>
            <person name="Woyke T."/>
            <person name="Ryan C.M."/>
            <person name="Banfield J.F."/>
        </authorList>
    </citation>
    <scope>NUCLEOTIDE SEQUENCE [LARGE SCALE GENOMIC DNA]</scope>
    <source>
        <strain evidence="1">CG22_combo_CG10-13_8_21_14_all_33_16</strain>
    </source>
</reference>
<protein>
    <submittedName>
        <fullName evidence="1">Uncharacterized protein</fullName>
    </submittedName>
</protein>
<dbReference type="EMBL" id="PCTD01000003">
    <property type="protein sequence ID" value="PIP64889.1"/>
    <property type="molecule type" value="Genomic_DNA"/>
</dbReference>
<gene>
    <name evidence="1" type="ORF">COW96_00050</name>
</gene>
<organism evidence="1 2">
    <name type="scientific">Candidatus Roizmanbacteria bacterium CG22_combo_CG10-13_8_21_14_all_33_16</name>
    <dbReference type="NCBI Taxonomy" id="1974859"/>
    <lineage>
        <taxon>Bacteria</taxon>
        <taxon>Candidatus Roizmaniibacteriota</taxon>
    </lineage>
</organism>
<dbReference type="AlphaFoldDB" id="A0A2H0C538"/>